<name>A0AAD4BZ88_BOLED</name>
<dbReference type="AlphaFoldDB" id="A0AAD4BZ88"/>
<comment type="caution">
    <text evidence="2">The sequence shown here is derived from an EMBL/GenBank/DDBJ whole genome shotgun (WGS) entry which is preliminary data.</text>
</comment>
<protein>
    <submittedName>
        <fullName evidence="2">Uncharacterized protein</fullName>
    </submittedName>
</protein>
<dbReference type="Proteomes" id="UP001194468">
    <property type="component" value="Unassembled WGS sequence"/>
</dbReference>
<evidence type="ECO:0000313" key="2">
    <source>
        <dbReference type="EMBL" id="KAF8443871.1"/>
    </source>
</evidence>
<keyword evidence="3" id="KW-1185">Reference proteome</keyword>
<reference evidence="2" key="2">
    <citation type="journal article" date="2020" name="Nat. Commun.">
        <title>Large-scale genome sequencing of mycorrhizal fungi provides insights into the early evolution of symbiotic traits.</title>
        <authorList>
            <person name="Miyauchi S."/>
            <person name="Kiss E."/>
            <person name="Kuo A."/>
            <person name="Drula E."/>
            <person name="Kohler A."/>
            <person name="Sanchez-Garcia M."/>
            <person name="Morin E."/>
            <person name="Andreopoulos B."/>
            <person name="Barry K.W."/>
            <person name="Bonito G."/>
            <person name="Buee M."/>
            <person name="Carver A."/>
            <person name="Chen C."/>
            <person name="Cichocki N."/>
            <person name="Clum A."/>
            <person name="Culley D."/>
            <person name="Crous P.W."/>
            <person name="Fauchery L."/>
            <person name="Girlanda M."/>
            <person name="Hayes R.D."/>
            <person name="Keri Z."/>
            <person name="LaButti K."/>
            <person name="Lipzen A."/>
            <person name="Lombard V."/>
            <person name="Magnuson J."/>
            <person name="Maillard F."/>
            <person name="Murat C."/>
            <person name="Nolan M."/>
            <person name="Ohm R.A."/>
            <person name="Pangilinan J."/>
            <person name="Pereira M.F."/>
            <person name="Perotto S."/>
            <person name="Peter M."/>
            <person name="Pfister S."/>
            <person name="Riley R."/>
            <person name="Sitrit Y."/>
            <person name="Stielow J.B."/>
            <person name="Szollosi G."/>
            <person name="Zifcakova L."/>
            <person name="Stursova M."/>
            <person name="Spatafora J.W."/>
            <person name="Tedersoo L."/>
            <person name="Vaario L.M."/>
            <person name="Yamada A."/>
            <person name="Yan M."/>
            <person name="Wang P."/>
            <person name="Xu J."/>
            <person name="Bruns T."/>
            <person name="Baldrian P."/>
            <person name="Vilgalys R."/>
            <person name="Dunand C."/>
            <person name="Henrissat B."/>
            <person name="Grigoriev I.V."/>
            <person name="Hibbett D."/>
            <person name="Nagy L.G."/>
            <person name="Martin F.M."/>
        </authorList>
    </citation>
    <scope>NUCLEOTIDE SEQUENCE</scope>
    <source>
        <strain evidence="2">BED1</strain>
    </source>
</reference>
<feature type="compositionally biased region" description="Basic and acidic residues" evidence="1">
    <location>
        <begin position="73"/>
        <end position="90"/>
    </location>
</feature>
<sequence length="148" mass="16500">MASTPGSWPVSFSTSSPLVKPYQRVHLLSPRNSLKSRAATTTVPSSPTRSLQHIPPSNRRTRVNGTQTWEEFDTTRKNKQTEEPIAKLKQEGLGPGNGEVVWLELDLIDPRNAKTIAHEFMREEKNLDALVHNAAPYEQAMIHSFVGG</sequence>
<reference evidence="2" key="1">
    <citation type="submission" date="2019-10" db="EMBL/GenBank/DDBJ databases">
        <authorList>
            <consortium name="DOE Joint Genome Institute"/>
            <person name="Kuo A."/>
            <person name="Miyauchi S."/>
            <person name="Kiss E."/>
            <person name="Drula E."/>
            <person name="Kohler A."/>
            <person name="Sanchez-Garcia M."/>
            <person name="Andreopoulos B."/>
            <person name="Barry K.W."/>
            <person name="Bonito G."/>
            <person name="Buee M."/>
            <person name="Carver A."/>
            <person name="Chen C."/>
            <person name="Cichocki N."/>
            <person name="Clum A."/>
            <person name="Culley D."/>
            <person name="Crous P.W."/>
            <person name="Fauchery L."/>
            <person name="Girlanda M."/>
            <person name="Hayes R."/>
            <person name="Keri Z."/>
            <person name="LaButti K."/>
            <person name="Lipzen A."/>
            <person name="Lombard V."/>
            <person name="Magnuson J."/>
            <person name="Maillard F."/>
            <person name="Morin E."/>
            <person name="Murat C."/>
            <person name="Nolan M."/>
            <person name="Ohm R."/>
            <person name="Pangilinan J."/>
            <person name="Pereira M."/>
            <person name="Perotto S."/>
            <person name="Peter M."/>
            <person name="Riley R."/>
            <person name="Sitrit Y."/>
            <person name="Stielow B."/>
            <person name="Szollosi G."/>
            <person name="Zifcakova L."/>
            <person name="Stursova M."/>
            <person name="Spatafora J.W."/>
            <person name="Tedersoo L."/>
            <person name="Vaario L.-M."/>
            <person name="Yamada A."/>
            <person name="Yan M."/>
            <person name="Wang P."/>
            <person name="Xu J."/>
            <person name="Bruns T."/>
            <person name="Baldrian P."/>
            <person name="Vilgalys R."/>
            <person name="Henrissat B."/>
            <person name="Grigoriev I.V."/>
            <person name="Hibbett D."/>
            <person name="Nagy L.G."/>
            <person name="Martin F.M."/>
        </authorList>
    </citation>
    <scope>NUCLEOTIDE SEQUENCE</scope>
    <source>
        <strain evidence="2">BED1</strain>
    </source>
</reference>
<dbReference type="SUPFAM" id="SSF51735">
    <property type="entry name" value="NAD(P)-binding Rossmann-fold domains"/>
    <property type="match status" value="1"/>
</dbReference>
<organism evidence="2 3">
    <name type="scientific">Boletus edulis BED1</name>
    <dbReference type="NCBI Taxonomy" id="1328754"/>
    <lineage>
        <taxon>Eukaryota</taxon>
        <taxon>Fungi</taxon>
        <taxon>Dikarya</taxon>
        <taxon>Basidiomycota</taxon>
        <taxon>Agaricomycotina</taxon>
        <taxon>Agaricomycetes</taxon>
        <taxon>Agaricomycetidae</taxon>
        <taxon>Boletales</taxon>
        <taxon>Boletineae</taxon>
        <taxon>Boletaceae</taxon>
        <taxon>Boletoideae</taxon>
        <taxon>Boletus</taxon>
    </lineage>
</organism>
<proteinExistence type="predicted"/>
<evidence type="ECO:0000313" key="3">
    <source>
        <dbReference type="Proteomes" id="UP001194468"/>
    </source>
</evidence>
<dbReference type="InterPro" id="IPR036291">
    <property type="entry name" value="NAD(P)-bd_dom_sf"/>
</dbReference>
<gene>
    <name evidence="2" type="ORF">L210DRAFT_3099036</name>
</gene>
<feature type="region of interest" description="Disordered" evidence="1">
    <location>
        <begin position="29"/>
        <end position="93"/>
    </location>
</feature>
<feature type="compositionally biased region" description="Polar residues" evidence="1">
    <location>
        <begin position="30"/>
        <end position="51"/>
    </location>
</feature>
<dbReference type="EMBL" id="WHUW01000007">
    <property type="protein sequence ID" value="KAF8443871.1"/>
    <property type="molecule type" value="Genomic_DNA"/>
</dbReference>
<evidence type="ECO:0000256" key="1">
    <source>
        <dbReference type="SAM" id="MobiDB-lite"/>
    </source>
</evidence>
<accession>A0AAD4BZ88</accession>
<dbReference type="Gene3D" id="3.40.50.720">
    <property type="entry name" value="NAD(P)-binding Rossmann-like Domain"/>
    <property type="match status" value="1"/>
</dbReference>